<dbReference type="EMBL" id="CM000159">
    <property type="protein sequence ID" value="KRK01791.1"/>
    <property type="molecule type" value="Genomic_DNA"/>
</dbReference>
<protein>
    <submittedName>
        <fullName evidence="1">Uncharacterized protein, isoform A</fullName>
    </submittedName>
</protein>
<dbReference type="OrthoDB" id="7864060at2759"/>
<organism evidence="1 2">
    <name type="scientific">Drosophila yakuba</name>
    <name type="common">Fruit fly</name>
    <dbReference type="NCBI Taxonomy" id="7245"/>
    <lineage>
        <taxon>Eukaryota</taxon>
        <taxon>Metazoa</taxon>
        <taxon>Ecdysozoa</taxon>
        <taxon>Arthropoda</taxon>
        <taxon>Hexapoda</taxon>
        <taxon>Insecta</taxon>
        <taxon>Pterygota</taxon>
        <taxon>Neoptera</taxon>
        <taxon>Endopterygota</taxon>
        <taxon>Diptera</taxon>
        <taxon>Brachycera</taxon>
        <taxon>Muscomorpha</taxon>
        <taxon>Ephydroidea</taxon>
        <taxon>Drosophilidae</taxon>
        <taxon>Drosophila</taxon>
        <taxon>Sophophora</taxon>
    </lineage>
</organism>
<proteinExistence type="predicted"/>
<reference evidence="1 2" key="2">
    <citation type="journal article" date="2007" name="PLoS Biol.">
        <title>Principles of genome evolution in the Drosophila melanogaster species group.</title>
        <authorList>
            <person name="Ranz J.M."/>
            <person name="Maurin D."/>
            <person name="Chan Y.S."/>
            <person name="von Grotthuss M."/>
            <person name="Hillier L.W."/>
            <person name="Roote J."/>
            <person name="Ashburner M."/>
            <person name="Bergman C.M."/>
        </authorList>
    </citation>
    <scope>NUCLEOTIDE SEQUENCE [LARGE SCALE GENOMIC DNA]</scope>
    <source>
        <strain evidence="2">Tai18E2 / Tucson 14021-0261.01</strain>
    </source>
</reference>
<evidence type="ECO:0000313" key="1">
    <source>
        <dbReference type="EMBL" id="KRK01791.1"/>
    </source>
</evidence>
<keyword evidence="2" id="KW-1185">Reference proteome</keyword>
<accession>A0A0R1DXZ3</accession>
<dbReference type="SUPFAM" id="SSF52047">
    <property type="entry name" value="RNI-like"/>
    <property type="match status" value="1"/>
</dbReference>
<dbReference type="Proteomes" id="UP000002282">
    <property type="component" value="Chromosome 3L"/>
</dbReference>
<dbReference type="Gene3D" id="3.80.10.10">
    <property type="entry name" value="Ribonuclease Inhibitor"/>
    <property type="match status" value="1"/>
</dbReference>
<sequence length="380" mass="43658">MEIFEKTMKIFSEKKSLSNVTLQMLNYSSEHLEQFRNLKSLSLFMPMRANELIECVKSNPKLTNLEFTSPYIYGRLADIAPYCENLEALTFHMKPETDASEYTPLAKLPKLKILDIFGYPREGSLNALFRSMALNETVLQQFSIRQAMLGTADVEELSKVHAYRLNCELMPSRLRDTPAVLQLPNISAINFGMEPLKHNNLYYNSVDIISNMGHIALIIRRKSDKDVLLRLHDWHKMLQAGTNPLWFEKQNLRQQIQMRNNSECGKKVASLLLLEALQSQLPTITQNIHRLTEIGGLEELEVKIKLNIDEELRTFVDSSDLVTFEDLEGDIAIDSDVQSIIILVQLTYLKDILGISKNTNIKNSLAIQNYKFEVDFDIRL</sequence>
<name>A0A0R1DXZ3_DROYA</name>
<reference evidence="1 2" key="1">
    <citation type="journal article" date="2007" name="Nature">
        <title>Evolution of genes and genomes on the Drosophila phylogeny.</title>
        <authorList>
            <consortium name="Drosophila 12 Genomes Consortium"/>
            <person name="Clark A.G."/>
            <person name="Eisen M.B."/>
            <person name="Smith D.R."/>
            <person name="Bergman C.M."/>
            <person name="Oliver B."/>
            <person name="Markow T.A."/>
            <person name="Kaufman T.C."/>
            <person name="Kellis M."/>
            <person name="Gelbart W."/>
            <person name="Iyer V.N."/>
            <person name="Pollard D.A."/>
            <person name="Sackton T.B."/>
            <person name="Larracuente A.M."/>
            <person name="Singh N.D."/>
            <person name="Abad J.P."/>
            <person name="Abt D.N."/>
            <person name="Adryan B."/>
            <person name="Aguade M."/>
            <person name="Akashi H."/>
            <person name="Anderson W.W."/>
            <person name="Aquadro C.F."/>
            <person name="Ardell D.H."/>
            <person name="Arguello R."/>
            <person name="Artieri C.G."/>
            <person name="Barbash D.A."/>
            <person name="Barker D."/>
            <person name="Barsanti P."/>
            <person name="Batterham P."/>
            <person name="Batzoglou S."/>
            <person name="Begun D."/>
            <person name="Bhutkar A."/>
            <person name="Blanco E."/>
            <person name="Bosak S.A."/>
            <person name="Bradley R.K."/>
            <person name="Brand A.D."/>
            <person name="Brent M.R."/>
            <person name="Brooks A.N."/>
            <person name="Brown R.H."/>
            <person name="Butlin R.K."/>
            <person name="Caggese C."/>
            <person name="Calvi B.R."/>
            <person name="Bernardo de Carvalho A."/>
            <person name="Caspi A."/>
            <person name="Castrezana S."/>
            <person name="Celniker S.E."/>
            <person name="Chang J.L."/>
            <person name="Chapple C."/>
            <person name="Chatterji S."/>
            <person name="Chinwalla A."/>
            <person name="Civetta A."/>
            <person name="Clifton S.W."/>
            <person name="Comeron J.M."/>
            <person name="Costello J.C."/>
            <person name="Coyne J.A."/>
            <person name="Daub J."/>
            <person name="David R.G."/>
            <person name="Delcher A.L."/>
            <person name="Delehaunty K."/>
            <person name="Do C.B."/>
            <person name="Ebling H."/>
            <person name="Edwards K."/>
            <person name="Eickbush T."/>
            <person name="Evans J.D."/>
            <person name="Filipski A."/>
            <person name="Findeiss S."/>
            <person name="Freyhult E."/>
            <person name="Fulton L."/>
            <person name="Fulton R."/>
            <person name="Garcia A.C."/>
            <person name="Gardiner A."/>
            <person name="Garfield D.A."/>
            <person name="Garvin B.E."/>
            <person name="Gibson G."/>
            <person name="Gilbert D."/>
            <person name="Gnerre S."/>
            <person name="Godfrey J."/>
            <person name="Good R."/>
            <person name="Gotea V."/>
            <person name="Gravely B."/>
            <person name="Greenberg A.J."/>
            <person name="Griffiths-Jones S."/>
            <person name="Gross S."/>
            <person name="Guigo R."/>
            <person name="Gustafson E.A."/>
            <person name="Haerty W."/>
            <person name="Hahn M.W."/>
            <person name="Halligan D.L."/>
            <person name="Halpern A.L."/>
            <person name="Halter G.M."/>
            <person name="Han M.V."/>
            <person name="Heger A."/>
            <person name="Hillier L."/>
            <person name="Hinrichs A.S."/>
            <person name="Holmes I."/>
            <person name="Hoskins R.A."/>
            <person name="Hubisz M.J."/>
            <person name="Hultmark D."/>
            <person name="Huntley M.A."/>
            <person name="Jaffe D.B."/>
            <person name="Jagadeeshan S."/>
            <person name="Jeck W.R."/>
            <person name="Johnson J."/>
            <person name="Jones C.D."/>
            <person name="Jordan W.C."/>
            <person name="Karpen G.H."/>
            <person name="Kataoka E."/>
            <person name="Keightley P.D."/>
            <person name="Kheradpour P."/>
            <person name="Kirkness E.F."/>
            <person name="Koerich L.B."/>
            <person name="Kristiansen K."/>
            <person name="Kudrna D."/>
            <person name="Kulathinal R.J."/>
            <person name="Kumar S."/>
            <person name="Kwok R."/>
            <person name="Lander E."/>
            <person name="Langley C.H."/>
            <person name="Lapoint R."/>
            <person name="Lazzaro B.P."/>
            <person name="Lee S.J."/>
            <person name="Levesque L."/>
            <person name="Li R."/>
            <person name="Lin C.F."/>
            <person name="Lin M.F."/>
            <person name="Lindblad-Toh K."/>
            <person name="Llopart A."/>
            <person name="Long M."/>
            <person name="Low L."/>
            <person name="Lozovsky E."/>
            <person name="Lu J."/>
            <person name="Luo M."/>
            <person name="Machado C.A."/>
            <person name="Makalowski W."/>
            <person name="Marzo M."/>
            <person name="Matsuda M."/>
            <person name="Matzkin L."/>
            <person name="McAllister B."/>
            <person name="McBride C.S."/>
            <person name="McKernan B."/>
            <person name="McKernan K."/>
            <person name="Mendez-Lago M."/>
            <person name="Minx P."/>
            <person name="Mollenhauer M.U."/>
            <person name="Montooth K."/>
            <person name="Mount S.M."/>
            <person name="Mu X."/>
            <person name="Myers E."/>
            <person name="Negre B."/>
            <person name="Newfeld S."/>
            <person name="Nielsen R."/>
            <person name="Noor M.A."/>
            <person name="O'Grady P."/>
            <person name="Pachter L."/>
            <person name="Papaceit M."/>
            <person name="Parisi M.J."/>
            <person name="Parisi M."/>
            <person name="Parts L."/>
            <person name="Pedersen J.S."/>
            <person name="Pesole G."/>
            <person name="Phillippy A.M."/>
            <person name="Ponting C.P."/>
            <person name="Pop M."/>
            <person name="Porcelli D."/>
            <person name="Powell J.R."/>
            <person name="Prohaska S."/>
            <person name="Pruitt K."/>
            <person name="Puig M."/>
            <person name="Quesneville H."/>
            <person name="Ram K.R."/>
            <person name="Rand D."/>
            <person name="Rasmussen M.D."/>
            <person name="Reed L.K."/>
            <person name="Reenan R."/>
            <person name="Reily A."/>
            <person name="Remington K.A."/>
            <person name="Rieger T.T."/>
            <person name="Ritchie M.G."/>
            <person name="Robin C."/>
            <person name="Rogers Y.H."/>
            <person name="Rohde C."/>
            <person name="Rozas J."/>
            <person name="Rubenfield M.J."/>
            <person name="Ruiz A."/>
            <person name="Russo S."/>
            <person name="Salzberg S.L."/>
            <person name="Sanchez-Gracia A."/>
            <person name="Saranga D.J."/>
            <person name="Sato H."/>
            <person name="Schaeffer S.W."/>
            <person name="Schatz M.C."/>
            <person name="Schlenke T."/>
            <person name="Schwartz R."/>
            <person name="Segarra C."/>
            <person name="Singh R.S."/>
            <person name="Sirot L."/>
            <person name="Sirota M."/>
            <person name="Sisneros N.B."/>
            <person name="Smith C.D."/>
            <person name="Smith T.F."/>
            <person name="Spieth J."/>
            <person name="Stage D.E."/>
            <person name="Stark A."/>
            <person name="Stephan W."/>
            <person name="Strausberg R.L."/>
            <person name="Strempel S."/>
            <person name="Sturgill D."/>
            <person name="Sutton G."/>
            <person name="Sutton G.G."/>
            <person name="Tao W."/>
            <person name="Teichmann S."/>
            <person name="Tobari Y.N."/>
            <person name="Tomimura Y."/>
            <person name="Tsolas J.M."/>
            <person name="Valente V.L."/>
            <person name="Venter E."/>
            <person name="Venter J.C."/>
            <person name="Vicario S."/>
            <person name="Vieira F.G."/>
            <person name="Vilella A.J."/>
            <person name="Villasante A."/>
            <person name="Walenz B."/>
            <person name="Wang J."/>
            <person name="Wasserman M."/>
            <person name="Watts T."/>
            <person name="Wilson D."/>
            <person name="Wilson R.K."/>
            <person name="Wing R.A."/>
            <person name="Wolfner M.F."/>
            <person name="Wong A."/>
            <person name="Wong G.K."/>
            <person name="Wu C.I."/>
            <person name="Wu G."/>
            <person name="Yamamoto D."/>
            <person name="Yang H.P."/>
            <person name="Yang S.P."/>
            <person name="Yorke J.A."/>
            <person name="Yoshida K."/>
            <person name="Zdobnov E."/>
            <person name="Zhang P."/>
            <person name="Zhang Y."/>
            <person name="Zimin A.V."/>
            <person name="Baldwin J."/>
            <person name="Abdouelleil A."/>
            <person name="Abdulkadir J."/>
            <person name="Abebe A."/>
            <person name="Abera B."/>
            <person name="Abreu J."/>
            <person name="Acer S.C."/>
            <person name="Aftuck L."/>
            <person name="Alexander A."/>
            <person name="An P."/>
            <person name="Anderson E."/>
            <person name="Anderson S."/>
            <person name="Arachi H."/>
            <person name="Azer M."/>
            <person name="Bachantsang P."/>
            <person name="Barry A."/>
            <person name="Bayul T."/>
            <person name="Berlin A."/>
            <person name="Bessette D."/>
            <person name="Bloom T."/>
            <person name="Blye J."/>
            <person name="Boguslavskiy L."/>
            <person name="Bonnet C."/>
            <person name="Boukhgalter B."/>
            <person name="Bourzgui I."/>
            <person name="Brown A."/>
            <person name="Cahill P."/>
            <person name="Channer S."/>
            <person name="Cheshatsang Y."/>
            <person name="Chuda L."/>
            <person name="Citroen M."/>
            <person name="Collymore A."/>
            <person name="Cooke P."/>
            <person name="Costello M."/>
            <person name="D'Aco K."/>
            <person name="Daza R."/>
            <person name="De Haan G."/>
            <person name="DeGray S."/>
            <person name="DeMaso C."/>
            <person name="Dhargay N."/>
            <person name="Dooley K."/>
            <person name="Dooley E."/>
            <person name="Doricent M."/>
            <person name="Dorje P."/>
            <person name="Dorjee K."/>
            <person name="Dupes A."/>
            <person name="Elong R."/>
            <person name="Falk J."/>
            <person name="Farina A."/>
            <person name="Faro S."/>
            <person name="Ferguson D."/>
            <person name="Fisher S."/>
            <person name="Foley C.D."/>
            <person name="Franke A."/>
            <person name="Friedrich D."/>
            <person name="Gadbois L."/>
            <person name="Gearin G."/>
            <person name="Gearin C.R."/>
            <person name="Giannoukos G."/>
            <person name="Goode T."/>
            <person name="Graham J."/>
            <person name="Grandbois E."/>
            <person name="Grewal S."/>
            <person name="Gyaltsen K."/>
            <person name="Hafez N."/>
            <person name="Hagos B."/>
            <person name="Hall J."/>
            <person name="Henson C."/>
            <person name="Hollinger A."/>
            <person name="Honan T."/>
            <person name="Huard M.D."/>
            <person name="Hughes L."/>
            <person name="Hurhula B."/>
            <person name="Husby M.E."/>
            <person name="Kamat A."/>
            <person name="Kanga B."/>
            <person name="Kashin S."/>
            <person name="Khazanovich D."/>
            <person name="Kisner P."/>
            <person name="Lance K."/>
            <person name="Lara M."/>
            <person name="Lee W."/>
            <person name="Lennon N."/>
            <person name="Letendre F."/>
            <person name="LeVine R."/>
            <person name="Lipovsky A."/>
            <person name="Liu X."/>
            <person name="Liu J."/>
            <person name="Liu S."/>
            <person name="Lokyitsang T."/>
            <person name="Lokyitsang Y."/>
            <person name="Lubonja R."/>
            <person name="Lui A."/>
            <person name="MacDonald P."/>
            <person name="Magnisalis V."/>
            <person name="Maru K."/>
            <person name="Matthews C."/>
            <person name="McCusker W."/>
            <person name="McDonough S."/>
            <person name="Mehta T."/>
            <person name="Meldrim J."/>
            <person name="Meneus L."/>
            <person name="Mihai O."/>
            <person name="Mihalev A."/>
            <person name="Mihova T."/>
            <person name="Mittelman R."/>
            <person name="Mlenga V."/>
            <person name="Montmayeur A."/>
            <person name="Mulrain L."/>
            <person name="Navidi A."/>
            <person name="Naylor J."/>
            <person name="Negash T."/>
            <person name="Nguyen T."/>
            <person name="Nguyen N."/>
            <person name="Nicol R."/>
            <person name="Norbu C."/>
            <person name="Norbu N."/>
            <person name="Novod N."/>
            <person name="O'Neill B."/>
            <person name="Osman S."/>
            <person name="Markiewicz E."/>
            <person name="Oyono O.L."/>
            <person name="Patti C."/>
            <person name="Phunkhang P."/>
            <person name="Pierre F."/>
            <person name="Priest M."/>
            <person name="Raghuraman S."/>
            <person name="Rege F."/>
            <person name="Reyes R."/>
            <person name="Rise C."/>
            <person name="Rogov P."/>
            <person name="Ross K."/>
            <person name="Ryan E."/>
            <person name="Settipalli S."/>
            <person name="Shea T."/>
            <person name="Sherpa N."/>
            <person name="Shi L."/>
            <person name="Shih D."/>
            <person name="Sparrow T."/>
            <person name="Spaulding J."/>
            <person name="Stalker J."/>
            <person name="Stange-Thomann N."/>
            <person name="Stavropoulos S."/>
            <person name="Stone C."/>
            <person name="Strader C."/>
            <person name="Tesfaye S."/>
            <person name="Thomson T."/>
            <person name="Thoulutsang Y."/>
            <person name="Thoulutsang D."/>
            <person name="Topham K."/>
            <person name="Topping I."/>
            <person name="Tsamla T."/>
            <person name="Vassiliev H."/>
            <person name="Vo A."/>
            <person name="Wangchuk T."/>
            <person name="Wangdi T."/>
            <person name="Weiand M."/>
            <person name="Wilkinson J."/>
            <person name="Wilson A."/>
            <person name="Yadav S."/>
            <person name="Young G."/>
            <person name="Yu Q."/>
            <person name="Zembek L."/>
            <person name="Zhong D."/>
            <person name="Zimmer A."/>
            <person name="Zwirko Z."/>
            <person name="Jaffe D.B."/>
            <person name="Alvarez P."/>
            <person name="Brockman W."/>
            <person name="Butler J."/>
            <person name="Chin C."/>
            <person name="Gnerre S."/>
            <person name="Grabherr M."/>
            <person name="Kleber M."/>
            <person name="Mauceli E."/>
            <person name="MacCallum I."/>
        </authorList>
    </citation>
    <scope>NUCLEOTIDE SEQUENCE [LARGE SCALE GENOMIC DNA]</scope>
    <source>
        <strain evidence="2">Tai18E2 / Tucson 14021-0261.01</strain>
    </source>
</reference>
<dbReference type="AlphaFoldDB" id="A0A0R1DXZ3"/>
<evidence type="ECO:0000313" key="2">
    <source>
        <dbReference type="Proteomes" id="UP000002282"/>
    </source>
</evidence>
<gene>
    <name evidence="1" type="primary">Dyak\GE27931</name>
    <name evidence="1" type="synonym">GE27931</name>
    <name evidence="1" type="ORF">Dyak_GE27931</name>
</gene>
<dbReference type="InterPro" id="IPR032675">
    <property type="entry name" value="LRR_dom_sf"/>
</dbReference>